<feature type="transmembrane region" description="Helical" evidence="1">
    <location>
        <begin position="40"/>
        <end position="59"/>
    </location>
</feature>
<gene>
    <name evidence="2" type="ORF">F963_03439</name>
</gene>
<comment type="caution">
    <text evidence="2">The sequence shown here is derived from an EMBL/GenBank/DDBJ whole genome shotgun (WGS) entry which is preliminary data.</text>
</comment>
<accession>N8YMY0</accession>
<dbReference type="PATRIC" id="fig|1217651.3.peg.3395"/>
<dbReference type="EMBL" id="APPK01000047">
    <property type="protein sequence ID" value="ENV20580.1"/>
    <property type="molecule type" value="Genomic_DNA"/>
</dbReference>
<evidence type="ECO:0000313" key="3">
    <source>
        <dbReference type="Proteomes" id="UP000013270"/>
    </source>
</evidence>
<dbReference type="Proteomes" id="UP000013270">
    <property type="component" value="Unassembled WGS sequence"/>
</dbReference>
<name>N8YMY0_ACIBZ</name>
<feature type="transmembrane region" description="Helical" evidence="1">
    <location>
        <begin position="80"/>
        <end position="101"/>
    </location>
</feature>
<feature type="transmembrane region" description="Helical" evidence="1">
    <location>
        <begin position="12"/>
        <end position="34"/>
    </location>
</feature>
<keyword evidence="1" id="KW-0472">Membrane</keyword>
<evidence type="ECO:0000313" key="2">
    <source>
        <dbReference type="EMBL" id="ENV20580.1"/>
    </source>
</evidence>
<dbReference type="HOGENOM" id="CLU_2165456_0_0_6"/>
<organism evidence="2 3">
    <name type="scientific">Acinetobacter bereziniae NIPH 3</name>
    <dbReference type="NCBI Taxonomy" id="1217651"/>
    <lineage>
        <taxon>Bacteria</taxon>
        <taxon>Pseudomonadati</taxon>
        <taxon>Pseudomonadota</taxon>
        <taxon>Gammaproteobacteria</taxon>
        <taxon>Moraxellales</taxon>
        <taxon>Moraxellaceae</taxon>
        <taxon>Acinetobacter</taxon>
    </lineage>
</organism>
<sequence length="113" mass="13399">MKSFVQIKNQHVYWIHRLITLIYLLGFILLGFGILQKFDLDALIAFLILVFVFGWMMYLHFIASLEAEKGSERGRRISRFIAVILVFLFPIGTILALYLFYKTSSNEWQKYRN</sequence>
<reference evidence="2 3" key="1">
    <citation type="submission" date="2013-02" db="EMBL/GenBank/DDBJ databases">
        <title>The Genome Sequence of Acinetobacter bereziniae NIPH 3.</title>
        <authorList>
            <consortium name="The Broad Institute Genome Sequencing Platform"/>
            <consortium name="The Broad Institute Genome Sequencing Center for Infectious Disease"/>
            <person name="Cerqueira G."/>
            <person name="Feldgarden M."/>
            <person name="Courvalin P."/>
            <person name="Perichon B."/>
            <person name="Grillot-Courvalin C."/>
            <person name="Clermont D."/>
            <person name="Rocha E."/>
            <person name="Yoon E.-J."/>
            <person name="Nemec A."/>
            <person name="Walker B."/>
            <person name="Young S.K."/>
            <person name="Zeng Q."/>
            <person name="Gargeya S."/>
            <person name="Fitzgerald M."/>
            <person name="Haas B."/>
            <person name="Abouelleil A."/>
            <person name="Alvarado L."/>
            <person name="Arachchi H.M."/>
            <person name="Berlin A.M."/>
            <person name="Chapman S.B."/>
            <person name="Dewar J."/>
            <person name="Goldberg J."/>
            <person name="Griggs A."/>
            <person name="Gujja S."/>
            <person name="Hansen M."/>
            <person name="Howarth C."/>
            <person name="Imamovic A."/>
            <person name="Larimer J."/>
            <person name="McCowan C."/>
            <person name="Murphy C."/>
            <person name="Neiman D."/>
            <person name="Pearson M."/>
            <person name="Priest M."/>
            <person name="Roberts A."/>
            <person name="Saif S."/>
            <person name="Shea T."/>
            <person name="Sisk P."/>
            <person name="Sykes S."/>
            <person name="Wortman J."/>
            <person name="Nusbaum C."/>
            <person name="Birren B."/>
        </authorList>
    </citation>
    <scope>NUCLEOTIDE SEQUENCE [LARGE SCALE GENOMIC DNA]</scope>
    <source>
        <strain evidence="2 3">NIPH 3</strain>
    </source>
</reference>
<protein>
    <submittedName>
        <fullName evidence="2">Uncharacterized protein</fullName>
    </submittedName>
</protein>
<evidence type="ECO:0000256" key="1">
    <source>
        <dbReference type="SAM" id="Phobius"/>
    </source>
</evidence>
<proteinExistence type="predicted"/>
<keyword evidence="1" id="KW-1133">Transmembrane helix</keyword>
<dbReference type="AlphaFoldDB" id="N8YMY0"/>
<keyword evidence="1" id="KW-0812">Transmembrane</keyword>